<accession>A0ABT0STJ5</accession>
<evidence type="ECO:0000313" key="7">
    <source>
        <dbReference type="Proteomes" id="UP001165308"/>
    </source>
</evidence>
<keyword evidence="7" id="KW-1185">Reference proteome</keyword>
<dbReference type="InterPro" id="IPR036390">
    <property type="entry name" value="WH_DNA-bd_sf"/>
</dbReference>
<sequence>MKHSFTKINAFVAVVELGSIKAASEKLDLDPSTVSRQLSTLEAELDVLLIRRSTRKLNITRVGRKIFEHYKTVLEQLQQVEEACEGAHRQNDIFITMPGGYGHYAVMPLIQDYLAAEPHVRIHVDWSDERRDMIAGGIDVGIRGGHLPSDKVVAVALAELKLSFIASPKVLKRHGGPETFEDLNCFPWVKLNAPGKSKLPPLRNGYQLNTDLVTNIPLTVSNQEAAIEAVMRGLGIAVVERVAVAEQLDRGELVELFADTIHPVGYYWLYIPEGRRIQPHIRAFYHYLIEHLREQAITQGQGSLSNTR</sequence>
<reference evidence="6" key="1">
    <citation type="submission" date="2022-05" db="EMBL/GenBank/DDBJ databases">
        <title>Halomonas geminus sp. nov. and Halomonas llamarensis sp. nov. isolated from high-altitude salars of the Atacama Desert.</title>
        <authorList>
            <person name="Hintersatz C."/>
            <person name="Rojas L.A."/>
            <person name="Wei T.-S."/>
            <person name="Kutschke S."/>
            <person name="Lehmann F."/>
            <person name="Jain R."/>
            <person name="Pollmann K."/>
        </authorList>
    </citation>
    <scope>NUCLEOTIDE SEQUENCE</scope>
    <source>
        <strain evidence="6">ATCHA</strain>
    </source>
</reference>
<evidence type="ECO:0000259" key="5">
    <source>
        <dbReference type="PROSITE" id="PS50931"/>
    </source>
</evidence>
<evidence type="ECO:0000313" key="6">
    <source>
        <dbReference type="EMBL" id="MCL7931158.1"/>
    </source>
</evidence>
<proteinExistence type="inferred from homology"/>
<name>A0ABT0STJ5_9GAMM</name>
<evidence type="ECO:0000256" key="4">
    <source>
        <dbReference type="ARBA" id="ARBA00023163"/>
    </source>
</evidence>
<dbReference type="PANTHER" id="PTHR30537:SF5">
    <property type="entry name" value="HTH-TYPE TRANSCRIPTIONAL ACTIVATOR TTDR-RELATED"/>
    <property type="match status" value="1"/>
</dbReference>
<dbReference type="PANTHER" id="PTHR30537">
    <property type="entry name" value="HTH-TYPE TRANSCRIPTIONAL REGULATOR"/>
    <property type="match status" value="1"/>
</dbReference>
<dbReference type="Proteomes" id="UP001165308">
    <property type="component" value="Unassembled WGS sequence"/>
</dbReference>
<organism evidence="6 7">
    <name type="scientific">Halomonas llamarensis</name>
    <dbReference type="NCBI Taxonomy" id="2945104"/>
    <lineage>
        <taxon>Bacteria</taxon>
        <taxon>Pseudomonadati</taxon>
        <taxon>Pseudomonadota</taxon>
        <taxon>Gammaproteobacteria</taxon>
        <taxon>Oceanospirillales</taxon>
        <taxon>Halomonadaceae</taxon>
        <taxon>Halomonas</taxon>
    </lineage>
</organism>
<dbReference type="SUPFAM" id="SSF46785">
    <property type="entry name" value="Winged helix' DNA-binding domain"/>
    <property type="match status" value="1"/>
</dbReference>
<dbReference type="Gene3D" id="1.10.10.10">
    <property type="entry name" value="Winged helix-like DNA-binding domain superfamily/Winged helix DNA-binding domain"/>
    <property type="match status" value="1"/>
</dbReference>
<dbReference type="InterPro" id="IPR005119">
    <property type="entry name" value="LysR_subst-bd"/>
</dbReference>
<keyword evidence="4" id="KW-0804">Transcription</keyword>
<gene>
    <name evidence="6" type="ORF">M8006_14410</name>
</gene>
<dbReference type="Pfam" id="PF00126">
    <property type="entry name" value="HTH_1"/>
    <property type="match status" value="1"/>
</dbReference>
<evidence type="ECO:0000256" key="2">
    <source>
        <dbReference type="ARBA" id="ARBA00023015"/>
    </source>
</evidence>
<dbReference type="RefSeq" id="WP_250083375.1">
    <property type="nucleotide sequence ID" value="NZ_JAMJPJ010000030.1"/>
</dbReference>
<evidence type="ECO:0000256" key="3">
    <source>
        <dbReference type="ARBA" id="ARBA00023125"/>
    </source>
</evidence>
<comment type="similarity">
    <text evidence="1">Belongs to the LysR transcriptional regulatory family.</text>
</comment>
<dbReference type="EMBL" id="JAMJPJ010000030">
    <property type="protein sequence ID" value="MCL7931158.1"/>
    <property type="molecule type" value="Genomic_DNA"/>
</dbReference>
<dbReference type="Pfam" id="PF03466">
    <property type="entry name" value="LysR_substrate"/>
    <property type="match status" value="1"/>
</dbReference>
<dbReference type="CDD" id="cd08422">
    <property type="entry name" value="PBP2_CrgA_like"/>
    <property type="match status" value="1"/>
</dbReference>
<dbReference type="InterPro" id="IPR000847">
    <property type="entry name" value="LysR_HTH_N"/>
</dbReference>
<dbReference type="Gene3D" id="3.40.190.290">
    <property type="match status" value="1"/>
</dbReference>
<protein>
    <submittedName>
        <fullName evidence="6">LysR family transcriptional regulator</fullName>
    </submittedName>
</protein>
<keyword evidence="2" id="KW-0805">Transcription regulation</keyword>
<dbReference type="PROSITE" id="PS50931">
    <property type="entry name" value="HTH_LYSR"/>
    <property type="match status" value="1"/>
</dbReference>
<keyword evidence="3" id="KW-0238">DNA-binding</keyword>
<dbReference type="SUPFAM" id="SSF53850">
    <property type="entry name" value="Periplasmic binding protein-like II"/>
    <property type="match status" value="1"/>
</dbReference>
<dbReference type="InterPro" id="IPR036388">
    <property type="entry name" value="WH-like_DNA-bd_sf"/>
</dbReference>
<evidence type="ECO:0000256" key="1">
    <source>
        <dbReference type="ARBA" id="ARBA00009437"/>
    </source>
</evidence>
<feature type="domain" description="HTH lysR-type" evidence="5">
    <location>
        <begin position="1"/>
        <end position="60"/>
    </location>
</feature>
<comment type="caution">
    <text evidence="6">The sequence shown here is derived from an EMBL/GenBank/DDBJ whole genome shotgun (WGS) entry which is preliminary data.</text>
</comment>
<dbReference type="InterPro" id="IPR058163">
    <property type="entry name" value="LysR-type_TF_proteobact-type"/>
</dbReference>